<sequence>MSLAYDAATGGYTVTDAGGASAAFLPSMRTAASDQHVTVYSKQSGNVADDLVLFNPGAANTAMPLSYVSYGAWQRSTDNGATVDFAQQFFVYGIRQGANQPSTGSASYATAVDGIWSNPDGIYRLAGSSSFTANFTNMTVATTLDLQGTNTSSSISDVKSLGHFNGTGTIAALGGGFSGTLTHQGTDGNGNTLNGTFAGAFFGPQGQEVGYTFSLRDATGSGGTAAGAVVGKAN</sequence>
<dbReference type="AlphaFoldDB" id="A0A0E9MQ41"/>
<organism evidence="1 2">
    <name type="scientific">Sphingomonas changbaiensis NBRC 104936</name>
    <dbReference type="NCBI Taxonomy" id="1219043"/>
    <lineage>
        <taxon>Bacteria</taxon>
        <taxon>Pseudomonadati</taxon>
        <taxon>Pseudomonadota</taxon>
        <taxon>Alphaproteobacteria</taxon>
        <taxon>Sphingomonadales</taxon>
        <taxon>Sphingomonadaceae</taxon>
        <taxon>Sphingomonas</taxon>
    </lineage>
</organism>
<evidence type="ECO:0000313" key="1">
    <source>
        <dbReference type="EMBL" id="GAO39867.1"/>
    </source>
</evidence>
<gene>
    <name evidence="1" type="ORF">SCH01S_39_01520</name>
</gene>
<accession>A0A0E9MQ41</accession>
<dbReference type="Proteomes" id="UP000033202">
    <property type="component" value="Unassembled WGS sequence"/>
</dbReference>
<protein>
    <submittedName>
        <fullName evidence="1">Uncharacterized protein</fullName>
    </submittedName>
</protein>
<dbReference type="SUPFAM" id="SSF56925">
    <property type="entry name" value="OMPA-like"/>
    <property type="match status" value="1"/>
</dbReference>
<dbReference type="STRING" id="1219043.SCH01S_39_01520"/>
<proteinExistence type="predicted"/>
<reference evidence="1 2" key="1">
    <citation type="submission" date="2015-04" db="EMBL/GenBank/DDBJ databases">
        <title>Whole genome shotgun sequence of Sphingomonas changbaiensis NBRC 104936.</title>
        <authorList>
            <person name="Katano-Makiyama Y."/>
            <person name="Hosoyama A."/>
            <person name="Hashimoto M."/>
            <person name="Noguchi M."/>
            <person name="Tsuchikane K."/>
            <person name="Ohji S."/>
            <person name="Yamazoe A."/>
            <person name="Ichikawa N."/>
            <person name="Kimura A."/>
            <person name="Fujita N."/>
        </authorList>
    </citation>
    <scope>NUCLEOTIDE SEQUENCE [LARGE SCALE GENOMIC DNA]</scope>
    <source>
        <strain evidence="1 2">NBRC 104936</strain>
    </source>
</reference>
<evidence type="ECO:0000313" key="2">
    <source>
        <dbReference type="Proteomes" id="UP000033202"/>
    </source>
</evidence>
<dbReference type="InterPro" id="IPR011250">
    <property type="entry name" value="OMP/PagP_B-barrel"/>
</dbReference>
<name>A0A0E9MQ41_9SPHN</name>
<comment type="caution">
    <text evidence="1">The sequence shown here is derived from an EMBL/GenBank/DDBJ whole genome shotgun (WGS) entry which is preliminary data.</text>
</comment>
<keyword evidence="2" id="KW-1185">Reference proteome</keyword>
<dbReference type="EMBL" id="BBWU01000039">
    <property type="protein sequence ID" value="GAO39867.1"/>
    <property type="molecule type" value="Genomic_DNA"/>
</dbReference>
<dbReference type="Gene3D" id="2.40.160.90">
    <property type="match status" value="1"/>
</dbReference>